<proteinExistence type="predicted"/>
<feature type="compositionally biased region" description="Polar residues" evidence="1">
    <location>
        <begin position="79"/>
        <end position="92"/>
    </location>
</feature>
<dbReference type="AlphaFoldDB" id="A0A9X3JGD6"/>
<name>A0A9X3JGD6_9LACT</name>
<organism evidence="2 3">
    <name type="scientific">Aerococcus kribbianus</name>
    <dbReference type="NCBI Taxonomy" id="2999064"/>
    <lineage>
        <taxon>Bacteria</taxon>
        <taxon>Bacillati</taxon>
        <taxon>Bacillota</taxon>
        <taxon>Bacilli</taxon>
        <taxon>Lactobacillales</taxon>
        <taxon>Aerococcaceae</taxon>
        <taxon>Aerococcus</taxon>
    </lineage>
</organism>
<gene>
    <name evidence="2" type="ORF">OW157_02390</name>
</gene>
<sequence length="215" mass="24296">MTKPGFWKRLLAGDEDLEQWLERLFEEDSEGHATDPEDVKQKRTEIEVRLSEKQAKKTASNQGGKSSTKSQVKSRKQASGRNAHAQQQQRLDNPNRKATNKKAQTIRKYKRKASSAGNQESRLSQQGPMSGESPNHEVSAAGRADNIQDRVDQVNRNLDTVFADIENAGPAIETNYRVGKHGESKTRQQKKLSLRQAILAKEILSEPKALRNRRR</sequence>
<evidence type="ECO:0000313" key="3">
    <source>
        <dbReference type="Proteomes" id="UP001146670"/>
    </source>
</evidence>
<accession>A0A9X3JGD6</accession>
<feature type="compositionally biased region" description="Basic and acidic residues" evidence="1">
    <location>
        <begin position="27"/>
        <end position="55"/>
    </location>
</feature>
<protein>
    <submittedName>
        <fullName evidence="2">Uncharacterized protein</fullName>
    </submittedName>
</protein>
<evidence type="ECO:0000313" key="2">
    <source>
        <dbReference type="EMBL" id="MCZ0725414.1"/>
    </source>
</evidence>
<feature type="compositionally biased region" description="Polar residues" evidence="1">
    <location>
        <begin position="115"/>
        <end position="128"/>
    </location>
</feature>
<comment type="caution">
    <text evidence="2">The sequence shown here is derived from an EMBL/GenBank/DDBJ whole genome shotgun (WGS) entry which is preliminary data.</text>
</comment>
<evidence type="ECO:0000256" key="1">
    <source>
        <dbReference type="SAM" id="MobiDB-lite"/>
    </source>
</evidence>
<dbReference type="RefSeq" id="WP_268751731.1">
    <property type="nucleotide sequence ID" value="NZ_JAPRFQ010000001.1"/>
</dbReference>
<reference evidence="2" key="1">
    <citation type="submission" date="2022-12" db="EMBL/GenBank/DDBJ databases">
        <title>Description and comparative metabolic analysis of Aerococcus sp. nov., isolated from the feces of a pig.</title>
        <authorList>
            <person name="Chang Y.-H."/>
        </authorList>
    </citation>
    <scope>NUCLEOTIDE SEQUENCE</scope>
    <source>
        <strain evidence="2">YH-aer222</strain>
    </source>
</reference>
<dbReference type="Proteomes" id="UP001146670">
    <property type="component" value="Unassembled WGS sequence"/>
</dbReference>
<feature type="compositionally biased region" description="Basic residues" evidence="1">
    <location>
        <begin position="98"/>
        <end position="113"/>
    </location>
</feature>
<dbReference type="EMBL" id="JAPRFR010000001">
    <property type="protein sequence ID" value="MCZ0725414.1"/>
    <property type="molecule type" value="Genomic_DNA"/>
</dbReference>
<feature type="compositionally biased region" description="Polar residues" evidence="1">
    <location>
        <begin position="57"/>
        <end position="71"/>
    </location>
</feature>
<feature type="region of interest" description="Disordered" evidence="1">
    <location>
        <begin position="27"/>
        <end position="150"/>
    </location>
</feature>
<keyword evidence="3" id="KW-1185">Reference proteome</keyword>